<organism evidence="2 3">
    <name type="scientific">Alkaliphilus serpentinus</name>
    <dbReference type="NCBI Taxonomy" id="1482731"/>
    <lineage>
        <taxon>Bacteria</taxon>
        <taxon>Bacillati</taxon>
        <taxon>Bacillota</taxon>
        <taxon>Clostridia</taxon>
        <taxon>Peptostreptococcales</taxon>
        <taxon>Natronincolaceae</taxon>
        <taxon>Alkaliphilus</taxon>
    </lineage>
</organism>
<dbReference type="InterPro" id="IPR039422">
    <property type="entry name" value="MarR/SlyA-like"/>
</dbReference>
<dbReference type="Proteomes" id="UP000465601">
    <property type="component" value="Unassembled WGS sequence"/>
</dbReference>
<name>A0A833MDI7_9FIRM</name>
<dbReference type="InterPro" id="IPR000835">
    <property type="entry name" value="HTH_MarR-typ"/>
</dbReference>
<dbReference type="InterPro" id="IPR036388">
    <property type="entry name" value="WH-like_DNA-bd_sf"/>
</dbReference>
<dbReference type="InterPro" id="IPR036390">
    <property type="entry name" value="WH_DNA-bd_sf"/>
</dbReference>
<evidence type="ECO:0000313" key="2">
    <source>
        <dbReference type="EMBL" id="KAB3529030.1"/>
    </source>
</evidence>
<dbReference type="GO" id="GO:0003700">
    <property type="term" value="F:DNA-binding transcription factor activity"/>
    <property type="evidence" value="ECO:0007669"/>
    <property type="project" value="InterPro"/>
</dbReference>
<dbReference type="Pfam" id="PF01047">
    <property type="entry name" value="MarR"/>
    <property type="match status" value="1"/>
</dbReference>
<dbReference type="EMBL" id="WBZB01000037">
    <property type="protein sequence ID" value="KAB3529030.1"/>
    <property type="molecule type" value="Genomic_DNA"/>
</dbReference>
<keyword evidence="3" id="KW-1185">Reference proteome</keyword>
<proteinExistence type="predicted"/>
<dbReference type="SMART" id="SM00347">
    <property type="entry name" value="HTH_MARR"/>
    <property type="match status" value="1"/>
</dbReference>
<evidence type="ECO:0000313" key="3">
    <source>
        <dbReference type="Proteomes" id="UP000465601"/>
    </source>
</evidence>
<dbReference type="PANTHER" id="PTHR33164:SF99">
    <property type="entry name" value="MARR FAMILY REGULATORY PROTEIN"/>
    <property type="match status" value="1"/>
</dbReference>
<dbReference type="OrthoDB" id="9790052at2"/>
<dbReference type="AlphaFoldDB" id="A0A833MDI7"/>
<dbReference type="PROSITE" id="PS50995">
    <property type="entry name" value="HTH_MARR_2"/>
    <property type="match status" value="1"/>
</dbReference>
<accession>A0A833MDI7</accession>
<comment type="caution">
    <text evidence="2">The sequence shown here is derived from an EMBL/GenBank/DDBJ whole genome shotgun (WGS) entry which is preliminary data.</text>
</comment>
<dbReference type="PANTHER" id="PTHR33164">
    <property type="entry name" value="TRANSCRIPTIONAL REGULATOR, MARR FAMILY"/>
    <property type="match status" value="1"/>
</dbReference>
<sequence length="145" mass="17208">MKDIKYDETVIELEKELRHLCTMIKQKGREILTDFEITPPQFMALQYLILEENLTIGELSNKMFLACSTITDLVDRMEKNDLVKRKRDEKDRRVVRIQVLEKGHEIINEVLHVRRNYLAELLKDLNSQQKDFILKGVEMIYGKTL</sequence>
<dbReference type="PRINTS" id="PR00598">
    <property type="entry name" value="HTHMARR"/>
</dbReference>
<dbReference type="RefSeq" id="WP_151866267.1">
    <property type="nucleotide sequence ID" value="NZ_WBZB01000037.1"/>
</dbReference>
<dbReference type="Gene3D" id="1.10.10.10">
    <property type="entry name" value="Winged helix-like DNA-binding domain superfamily/Winged helix DNA-binding domain"/>
    <property type="match status" value="1"/>
</dbReference>
<protein>
    <submittedName>
        <fullName evidence="2">MarR family transcriptional regulator</fullName>
    </submittedName>
</protein>
<dbReference type="GO" id="GO:0006950">
    <property type="term" value="P:response to stress"/>
    <property type="evidence" value="ECO:0007669"/>
    <property type="project" value="TreeGrafter"/>
</dbReference>
<gene>
    <name evidence="2" type="ORF">F8153_10260</name>
</gene>
<reference evidence="2 3" key="1">
    <citation type="submission" date="2019-10" db="EMBL/GenBank/DDBJ databases">
        <title>Alkaliphilus serpentinus sp. nov. and Alkaliphilus pronyensis sp. nov., two novel anaerobic alkaliphilic species isolated from the serpentinized-hosted hydrothermal field of the Prony Bay (New Caledonia).</title>
        <authorList>
            <person name="Postec A."/>
        </authorList>
    </citation>
    <scope>NUCLEOTIDE SEQUENCE [LARGE SCALE GENOMIC DNA]</scope>
    <source>
        <strain evidence="2 3">LacT</strain>
    </source>
</reference>
<evidence type="ECO:0000259" key="1">
    <source>
        <dbReference type="PROSITE" id="PS50995"/>
    </source>
</evidence>
<feature type="domain" description="HTH marR-type" evidence="1">
    <location>
        <begin position="10"/>
        <end position="142"/>
    </location>
</feature>
<dbReference type="SUPFAM" id="SSF46785">
    <property type="entry name" value="Winged helix' DNA-binding domain"/>
    <property type="match status" value="1"/>
</dbReference>